<evidence type="ECO:0000313" key="10">
    <source>
        <dbReference type="Proteomes" id="UP000032683"/>
    </source>
</evidence>
<dbReference type="GO" id="GO:0005886">
    <property type="term" value="C:plasma membrane"/>
    <property type="evidence" value="ECO:0007669"/>
    <property type="project" value="UniProtKB-SubCell"/>
</dbReference>
<evidence type="ECO:0000256" key="8">
    <source>
        <dbReference type="SAM" id="Phobius"/>
    </source>
</evidence>
<feature type="binding site" evidence="7">
    <location>
        <position position="153"/>
    </location>
    <ligand>
        <name>Mg(2+)</name>
        <dbReference type="ChEBI" id="CHEBI:18420"/>
    </ligand>
</feature>
<keyword evidence="3 9" id="KW-0808">Transferase</keyword>
<dbReference type="GO" id="GO:0016780">
    <property type="term" value="F:phosphotransferase activity, for other substituted phosphate groups"/>
    <property type="evidence" value="ECO:0007669"/>
    <property type="project" value="InterPro"/>
</dbReference>
<evidence type="ECO:0000313" key="9">
    <source>
        <dbReference type="EMBL" id="GAN98428.1"/>
    </source>
</evidence>
<evidence type="ECO:0000256" key="6">
    <source>
        <dbReference type="ARBA" id="ARBA00023136"/>
    </source>
</evidence>
<feature type="transmembrane region" description="Helical" evidence="8">
    <location>
        <begin position="320"/>
        <end position="338"/>
    </location>
</feature>
<dbReference type="Proteomes" id="UP000032683">
    <property type="component" value="Unassembled WGS sequence"/>
</dbReference>
<feature type="binding site" evidence="7">
    <location>
        <position position="214"/>
    </location>
    <ligand>
        <name>Mg(2+)</name>
        <dbReference type="ChEBI" id="CHEBI:18420"/>
    </ligand>
</feature>
<evidence type="ECO:0000256" key="3">
    <source>
        <dbReference type="ARBA" id="ARBA00022679"/>
    </source>
</evidence>
<feature type="transmembrane region" description="Helical" evidence="8">
    <location>
        <begin position="161"/>
        <end position="181"/>
    </location>
</feature>
<feature type="transmembrane region" description="Helical" evidence="8">
    <location>
        <begin position="293"/>
        <end position="314"/>
    </location>
</feature>
<keyword evidence="7" id="KW-0479">Metal-binding</keyword>
<feature type="transmembrane region" description="Helical" evidence="8">
    <location>
        <begin position="187"/>
        <end position="203"/>
    </location>
</feature>
<dbReference type="GO" id="GO:0071555">
    <property type="term" value="P:cell wall organization"/>
    <property type="evidence" value="ECO:0007669"/>
    <property type="project" value="TreeGrafter"/>
</dbReference>
<comment type="subcellular location">
    <subcellularLocation>
        <location evidence="1">Cell membrane</location>
        <topology evidence="1">Multi-pass membrane protein</topology>
    </subcellularLocation>
</comment>
<feature type="transmembrane region" description="Helical" evidence="8">
    <location>
        <begin position="80"/>
        <end position="98"/>
    </location>
</feature>
<dbReference type="GO" id="GO:0009103">
    <property type="term" value="P:lipopolysaccharide biosynthetic process"/>
    <property type="evidence" value="ECO:0007669"/>
    <property type="project" value="TreeGrafter"/>
</dbReference>
<keyword evidence="2" id="KW-1003">Cell membrane</keyword>
<keyword evidence="6 8" id="KW-0472">Membrane</keyword>
<feature type="transmembrane region" description="Helical" evidence="8">
    <location>
        <begin position="241"/>
        <end position="260"/>
    </location>
</feature>
<dbReference type="AlphaFoldDB" id="A0A0D6Q522"/>
<dbReference type="GO" id="GO:0044038">
    <property type="term" value="P:cell wall macromolecule biosynthetic process"/>
    <property type="evidence" value="ECO:0007669"/>
    <property type="project" value="TreeGrafter"/>
</dbReference>
<dbReference type="PANTHER" id="PTHR22926:SF3">
    <property type="entry name" value="UNDECAPRENYL-PHOSPHATE ALPHA-N-ACETYLGLUCOSAMINYL 1-PHOSPHATE TRANSFERASE"/>
    <property type="match status" value="1"/>
</dbReference>
<keyword evidence="5 8" id="KW-1133">Transmembrane helix</keyword>
<organism evidence="9 10">
    <name type="scientific">Komagataeibacter xylinus NBRC 13693</name>
    <dbReference type="NCBI Taxonomy" id="1234668"/>
    <lineage>
        <taxon>Bacteria</taxon>
        <taxon>Pseudomonadati</taxon>
        <taxon>Pseudomonadota</taxon>
        <taxon>Alphaproteobacteria</taxon>
        <taxon>Acetobacterales</taxon>
        <taxon>Acetobacteraceae</taxon>
        <taxon>Komagataeibacter</taxon>
    </lineage>
</organism>
<gene>
    <name evidence="9" type="ORF">Gxy13693_003_103</name>
</gene>
<dbReference type="InterPro" id="IPR000715">
    <property type="entry name" value="Glycosyl_transferase_4"/>
</dbReference>
<evidence type="ECO:0000256" key="7">
    <source>
        <dbReference type="PIRSR" id="PIRSR600715-1"/>
    </source>
</evidence>
<dbReference type="EMBL" id="BANJ01000003">
    <property type="protein sequence ID" value="GAN98428.1"/>
    <property type="molecule type" value="Genomic_DNA"/>
</dbReference>
<sequence length="346" mass="36726">MTMTHSFYTETGLFGLFLVVVAVMSAILSRRVIALRVLDYPTGRSAHDTPVPKGGGLAILIVFVVGVPLGQLLFHHHADTTDVTLLLATVWLGLFSWRDDMQPMPPTWKLGAQIAAAVMVAWGDMAGAGAHTVTLDGMGVRIMWLVVLCNCLNFMDGLNGLASGCTLLAALVTAGLCAAVGGGVETWGTALVLVAAITGFLPFNIPQARLFMGDVGSQCCGLVLGALGLRMAGMGQLAHGAWLMPLMLSGLLLDVIITLLRRACHRRPLMQAHREHVYQMAQRSGMRGMDVTTVAWAGTICGGMVAVAVGLGWIPPVPALLGTGLIQSVWIAAVIRRVRRTPDLSW</sequence>
<evidence type="ECO:0000256" key="4">
    <source>
        <dbReference type="ARBA" id="ARBA00022692"/>
    </source>
</evidence>
<feature type="transmembrane region" description="Helical" evidence="8">
    <location>
        <begin position="12"/>
        <end position="33"/>
    </location>
</feature>
<comment type="cofactor">
    <cofactor evidence="7">
        <name>Mg(2+)</name>
        <dbReference type="ChEBI" id="CHEBI:18420"/>
    </cofactor>
</comment>
<feature type="transmembrane region" description="Helical" evidence="8">
    <location>
        <begin position="110"/>
        <end position="132"/>
    </location>
</feature>
<evidence type="ECO:0000256" key="2">
    <source>
        <dbReference type="ARBA" id="ARBA00022475"/>
    </source>
</evidence>
<name>A0A0D6Q522_KOMXY</name>
<protein>
    <submittedName>
        <fullName evidence="9">Undecaprenyl-phosphate alpha-N-acetylglucosaminephosphotransferase</fullName>
    </submittedName>
</protein>
<accession>A0A0D6Q522</accession>
<dbReference type="PANTHER" id="PTHR22926">
    <property type="entry name" value="PHOSPHO-N-ACETYLMURAMOYL-PENTAPEPTIDE-TRANSFERASE"/>
    <property type="match status" value="1"/>
</dbReference>
<feature type="transmembrane region" description="Helical" evidence="8">
    <location>
        <begin position="210"/>
        <end position="229"/>
    </location>
</feature>
<reference evidence="9 10" key="1">
    <citation type="submission" date="2012-11" db="EMBL/GenBank/DDBJ databases">
        <title>Whole genome sequence of Gluconacetobacter xylinus NBRC 13693.</title>
        <authorList>
            <person name="Azuma Y."/>
            <person name="Higashiura N."/>
            <person name="Hirakawa H."/>
            <person name="Matsushita K."/>
        </authorList>
    </citation>
    <scope>NUCLEOTIDE SEQUENCE [LARGE SCALE GENOMIC DNA]</scope>
    <source>
        <strain evidence="9 10">NBRC 13693</strain>
    </source>
</reference>
<evidence type="ECO:0000256" key="5">
    <source>
        <dbReference type="ARBA" id="ARBA00022989"/>
    </source>
</evidence>
<evidence type="ECO:0000256" key="1">
    <source>
        <dbReference type="ARBA" id="ARBA00004651"/>
    </source>
</evidence>
<dbReference type="GO" id="GO:0046872">
    <property type="term" value="F:metal ion binding"/>
    <property type="evidence" value="ECO:0007669"/>
    <property type="project" value="UniProtKB-KW"/>
</dbReference>
<feature type="transmembrane region" description="Helical" evidence="8">
    <location>
        <begin position="54"/>
        <end position="74"/>
    </location>
</feature>
<proteinExistence type="predicted"/>
<dbReference type="Pfam" id="PF00953">
    <property type="entry name" value="Glycos_transf_4"/>
    <property type="match status" value="1"/>
</dbReference>
<keyword evidence="4 8" id="KW-0812">Transmembrane</keyword>
<comment type="caution">
    <text evidence="9">The sequence shown here is derived from an EMBL/GenBank/DDBJ whole genome shotgun (WGS) entry which is preliminary data.</text>
</comment>
<keyword evidence="7" id="KW-0460">Magnesium</keyword>